<accession>A0A6A7BNH4</accession>
<proteinExistence type="predicted"/>
<dbReference type="EMBL" id="MU006288">
    <property type="protein sequence ID" value="KAF2856923.1"/>
    <property type="molecule type" value="Genomic_DNA"/>
</dbReference>
<dbReference type="Proteomes" id="UP000799423">
    <property type="component" value="Unassembled WGS sequence"/>
</dbReference>
<evidence type="ECO:0000256" key="1">
    <source>
        <dbReference type="SAM" id="MobiDB-lite"/>
    </source>
</evidence>
<dbReference type="AlphaFoldDB" id="A0A6A7BNH4"/>
<feature type="region of interest" description="Disordered" evidence="1">
    <location>
        <begin position="1"/>
        <end position="48"/>
    </location>
</feature>
<gene>
    <name evidence="2" type="ORF">T440DRAFT_512911</name>
</gene>
<sequence length="370" mass="40929">MPGIKKNEVPDFTSVDFPPVPPEAENWQPDPDSIARPGALPDPRFTRDLIQPYHRGSYKIEAKRVKSSAAASPSPALEQEDMRSLGSWPSPVPRATGYPRDLIDFETLPTPSKAPVNEPALTESKERLTLGSKIAVPVDLLEIGRPDVSYRALTPNPQAKSFLEAAPQPRGALLGWKNELDKEIATDTPTGARVVSVPPHLRKQMGKGDVAKEKHRGLNPTASSFEGKHARKDMAAEINVGEEDGLNDEMLARHLAAEEAGMSNGQRSQALQEELLGQLQTQMSISKSVTAATDRGFAHTNPLATSIRERQITHERYRVIIMIRAMEHELDLSKVATMRELMAMGGDELSTFYEKVLSAHKNWWEAERRV</sequence>
<organism evidence="2 3">
    <name type="scientific">Plenodomus tracheiphilus IPT5</name>
    <dbReference type="NCBI Taxonomy" id="1408161"/>
    <lineage>
        <taxon>Eukaryota</taxon>
        <taxon>Fungi</taxon>
        <taxon>Dikarya</taxon>
        <taxon>Ascomycota</taxon>
        <taxon>Pezizomycotina</taxon>
        <taxon>Dothideomycetes</taxon>
        <taxon>Pleosporomycetidae</taxon>
        <taxon>Pleosporales</taxon>
        <taxon>Pleosporineae</taxon>
        <taxon>Leptosphaeriaceae</taxon>
        <taxon>Plenodomus</taxon>
    </lineage>
</organism>
<evidence type="ECO:0000313" key="3">
    <source>
        <dbReference type="Proteomes" id="UP000799423"/>
    </source>
</evidence>
<feature type="region of interest" description="Disordered" evidence="1">
    <location>
        <begin position="62"/>
        <end position="93"/>
    </location>
</feature>
<feature type="region of interest" description="Disordered" evidence="1">
    <location>
        <begin position="203"/>
        <end position="229"/>
    </location>
</feature>
<name>A0A6A7BNH4_9PLEO</name>
<protein>
    <submittedName>
        <fullName evidence="2">Uncharacterized protein</fullName>
    </submittedName>
</protein>
<reference evidence="2" key="1">
    <citation type="submission" date="2020-01" db="EMBL/GenBank/DDBJ databases">
        <authorList>
            <consortium name="DOE Joint Genome Institute"/>
            <person name="Haridas S."/>
            <person name="Albert R."/>
            <person name="Binder M."/>
            <person name="Bloem J."/>
            <person name="Labutti K."/>
            <person name="Salamov A."/>
            <person name="Andreopoulos B."/>
            <person name="Baker S.E."/>
            <person name="Barry K."/>
            <person name="Bills G."/>
            <person name="Bluhm B.H."/>
            <person name="Cannon C."/>
            <person name="Castanera R."/>
            <person name="Culley D.E."/>
            <person name="Daum C."/>
            <person name="Ezra D."/>
            <person name="Gonzalez J.B."/>
            <person name="Henrissat B."/>
            <person name="Kuo A."/>
            <person name="Liang C."/>
            <person name="Lipzen A."/>
            <person name="Lutzoni F."/>
            <person name="Magnuson J."/>
            <person name="Mondo S."/>
            <person name="Nolan M."/>
            <person name="Ohm R."/>
            <person name="Pangilinan J."/>
            <person name="Park H.-J."/>
            <person name="Ramirez L."/>
            <person name="Alfaro M."/>
            <person name="Sun H."/>
            <person name="Tritt A."/>
            <person name="Yoshinaga Y."/>
            <person name="Zwiers L.-H."/>
            <person name="Turgeon B.G."/>
            <person name="Goodwin S.B."/>
            <person name="Spatafora J.W."/>
            <person name="Crous P.W."/>
            <person name="Grigoriev I.V."/>
        </authorList>
    </citation>
    <scope>NUCLEOTIDE SEQUENCE</scope>
    <source>
        <strain evidence="2">IPT5</strain>
    </source>
</reference>
<dbReference type="OrthoDB" id="3799274at2759"/>
<evidence type="ECO:0000313" key="2">
    <source>
        <dbReference type="EMBL" id="KAF2856923.1"/>
    </source>
</evidence>
<keyword evidence="3" id="KW-1185">Reference proteome</keyword>
<feature type="compositionally biased region" description="Low complexity" evidence="1">
    <location>
        <begin position="67"/>
        <end position="76"/>
    </location>
</feature>